<keyword evidence="1" id="KW-0808">Transferase</keyword>
<dbReference type="EMBL" id="CP052766">
    <property type="protein sequence ID" value="QJR81975.1"/>
    <property type="molecule type" value="Genomic_DNA"/>
</dbReference>
<dbReference type="RefSeq" id="WP_075610169.1">
    <property type="nucleotide sequence ID" value="NZ_CP052766.1"/>
</dbReference>
<dbReference type="AlphaFoldDB" id="A0A6M4MHD0"/>
<gene>
    <name evidence="1" type="ORF">CA267_015050</name>
</gene>
<name>A0A6M4MHD0_9ALTE</name>
<dbReference type="InterPro" id="IPR029044">
    <property type="entry name" value="Nucleotide-diphossugar_trans"/>
</dbReference>
<evidence type="ECO:0000313" key="2">
    <source>
        <dbReference type="Proteomes" id="UP000219285"/>
    </source>
</evidence>
<keyword evidence="2" id="KW-1185">Reference proteome</keyword>
<protein>
    <submittedName>
        <fullName evidence="1">Glycosyltransferase family 2 protein</fullName>
    </submittedName>
</protein>
<proteinExistence type="predicted"/>
<organism evidence="1 2">
    <name type="scientific">Alteromonas pelagimontana</name>
    <dbReference type="NCBI Taxonomy" id="1858656"/>
    <lineage>
        <taxon>Bacteria</taxon>
        <taxon>Pseudomonadati</taxon>
        <taxon>Pseudomonadota</taxon>
        <taxon>Gammaproteobacteria</taxon>
        <taxon>Alteromonadales</taxon>
        <taxon>Alteromonadaceae</taxon>
        <taxon>Alteromonas/Salinimonas group</taxon>
        <taxon>Alteromonas</taxon>
    </lineage>
</organism>
<dbReference type="KEGG" id="apel:CA267_015050"/>
<dbReference type="Proteomes" id="UP000219285">
    <property type="component" value="Chromosome"/>
</dbReference>
<reference evidence="2" key="1">
    <citation type="submission" date="2014-12" db="EMBL/GenBank/DDBJ databases">
        <title>Complete genome sequence of a multi-drug resistant Klebsiella pneumoniae.</title>
        <authorList>
            <person name="Hua X."/>
            <person name="Chen Q."/>
            <person name="Li X."/>
            <person name="Feng Y."/>
            <person name="Ruan Z."/>
            <person name="Yu Y."/>
        </authorList>
    </citation>
    <scope>NUCLEOTIDE SEQUENCE [LARGE SCALE GENOMIC DNA]</scope>
    <source>
        <strain evidence="2">5.12</strain>
    </source>
</reference>
<dbReference type="SUPFAM" id="SSF53448">
    <property type="entry name" value="Nucleotide-diphospho-sugar transferases"/>
    <property type="match status" value="1"/>
</dbReference>
<sequence>MFRNQINKFKDSQLLRRLKQDTSKLAAGNKLKNDKQLIVSLTSIESRLHLLDLTLNSLLSQSVQPTMIILWLSEHIEQIPANIKAFEARGVTVKLCEDVGPHTKLVHTLVQYPEAVIVTADDDTLYPKQWLAELVDAYFNRPGAIHCHRAHYINFNADGTLAPYTKWGWLAQGIVGADNRIFPTGVGGVLYPPGSLHPDTTNIALFRKLSPKADDIWFKFMALLQGTVSSKVNSRFREYMTTEGSQEEAKLGPQNVGGGGNDKQFQACFAHYNLPLSVLNQKQSGPQ</sequence>
<dbReference type="OrthoDB" id="5465469at2"/>
<accession>A0A6M4MHD0</accession>
<evidence type="ECO:0000313" key="1">
    <source>
        <dbReference type="EMBL" id="QJR81975.1"/>
    </source>
</evidence>
<reference evidence="1 2" key="2">
    <citation type="submission" date="2020-04" db="EMBL/GenBank/DDBJ databases">
        <title>Complete genome sequence of Alteromonas pelagimontana 5.12T.</title>
        <authorList>
            <person name="Sinha R.K."/>
            <person name="Krishnan K.P."/>
            <person name="Kurian J.P."/>
        </authorList>
    </citation>
    <scope>NUCLEOTIDE SEQUENCE [LARGE SCALE GENOMIC DNA]</scope>
    <source>
        <strain evidence="1 2">5.12</strain>
    </source>
</reference>
<dbReference type="GO" id="GO:0016740">
    <property type="term" value="F:transferase activity"/>
    <property type="evidence" value="ECO:0007669"/>
    <property type="project" value="UniProtKB-KW"/>
</dbReference>